<name>A0AC11EKD4_SHEEP</name>
<organism evidence="1">
    <name type="scientific">Ovis aries</name>
    <name type="common">Sheep</name>
    <dbReference type="NCBI Taxonomy" id="9940"/>
    <lineage>
        <taxon>Eukaryota</taxon>
        <taxon>Metazoa</taxon>
        <taxon>Chordata</taxon>
        <taxon>Craniata</taxon>
        <taxon>Vertebrata</taxon>
        <taxon>Euteleostomi</taxon>
        <taxon>Mammalia</taxon>
        <taxon>Eutheria</taxon>
        <taxon>Laurasiatheria</taxon>
        <taxon>Artiodactyla</taxon>
        <taxon>Ruminantia</taxon>
        <taxon>Pecora</taxon>
        <taxon>Bovidae</taxon>
        <taxon>Caprinae</taxon>
        <taxon>Ovis</taxon>
    </lineage>
</organism>
<protein>
    <submittedName>
        <fullName evidence="1">Uncharacterized protein</fullName>
    </submittedName>
</protein>
<accession>A0AC11EKD4</accession>
<dbReference type="Ensembl" id="ENSOART00020064528.1">
    <property type="protein sequence ID" value="ENSOARP00020059592.1"/>
    <property type="gene ID" value="ENSOARG00020040037.1"/>
</dbReference>
<proteinExistence type="predicted"/>
<reference evidence="1" key="1">
    <citation type="submission" date="2020-11" db="EMBL/GenBank/DDBJ databases">
        <authorList>
            <person name="Davenport K.M."/>
            <person name="Bickhart D.M."/>
            <person name="Smith T.P.L."/>
            <person name="Murdoch B.M."/>
            <person name="Rosen B.D."/>
        </authorList>
    </citation>
    <scope>NUCLEOTIDE SEQUENCE [LARGE SCALE GENOMIC DNA]</scope>
    <source>
        <strain evidence="1">OAR_USU_Benz2616</strain>
    </source>
</reference>
<sequence>MQNAGLGKSQAGIKIARRNIHNLRYADDITLMVKSKEKLKSLLIRMKEESEKVGLKFSFQKTRIMASRLITSWQIDGETVTDFISFFLPFWVMTALSPSTPGFSVAESWWSALRILCWQVLSVCYPAGGVIWAPSQARIKLP</sequence>
<reference evidence="1" key="3">
    <citation type="submission" date="2025-09" db="UniProtKB">
        <authorList>
            <consortium name="Ensembl"/>
        </authorList>
    </citation>
    <scope>IDENTIFICATION</scope>
</reference>
<reference evidence="1" key="2">
    <citation type="submission" date="2025-08" db="UniProtKB">
        <authorList>
            <consortium name="Ensembl"/>
        </authorList>
    </citation>
    <scope>IDENTIFICATION</scope>
</reference>
<evidence type="ECO:0000313" key="1">
    <source>
        <dbReference type="Ensembl" id="ENSOARP00020059592.1"/>
    </source>
</evidence>